<evidence type="ECO:0000259" key="2">
    <source>
        <dbReference type="PROSITE" id="PS50132"/>
    </source>
</evidence>
<feature type="transmembrane region" description="Helical" evidence="1">
    <location>
        <begin position="178"/>
        <end position="197"/>
    </location>
</feature>
<dbReference type="InterPro" id="IPR044926">
    <property type="entry name" value="RGS_subdomain_2"/>
</dbReference>
<feature type="transmembrane region" description="Helical" evidence="1">
    <location>
        <begin position="35"/>
        <end position="60"/>
    </location>
</feature>
<dbReference type="PANTHER" id="PTHR10845:SF192">
    <property type="entry name" value="DOUBLE HIT, ISOFORM B"/>
    <property type="match status" value="1"/>
</dbReference>
<protein>
    <recommendedName>
        <fullName evidence="2">RGS domain-containing protein</fullName>
    </recommendedName>
</protein>
<dbReference type="AlphaFoldDB" id="A0A1Y2AS47"/>
<feature type="transmembrane region" description="Helical" evidence="1">
    <location>
        <begin position="212"/>
        <end position="229"/>
    </location>
</feature>
<dbReference type="Gene3D" id="1.10.167.10">
    <property type="entry name" value="Regulator of G-protein Signalling 4, domain 2"/>
    <property type="match status" value="1"/>
</dbReference>
<dbReference type="Proteomes" id="UP000193920">
    <property type="component" value="Unassembled WGS sequence"/>
</dbReference>
<dbReference type="Pfam" id="PF00615">
    <property type="entry name" value="RGS"/>
    <property type="match status" value="1"/>
</dbReference>
<feature type="transmembrane region" description="Helical" evidence="1">
    <location>
        <begin position="250"/>
        <end position="267"/>
    </location>
</feature>
<evidence type="ECO:0000256" key="1">
    <source>
        <dbReference type="SAM" id="Phobius"/>
    </source>
</evidence>
<feature type="domain" description="RGS" evidence="2">
    <location>
        <begin position="349"/>
        <end position="505"/>
    </location>
</feature>
<accession>A0A1Y2AS47</accession>
<evidence type="ECO:0000313" key="4">
    <source>
        <dbReference type="Proteomes" id="UP000193920"/>
    </source>
</evidence>
<dbReference type="PROSITE" id="PS50132">
    <property type="entry name" value="RGS"/>
    <property type="match status" value="1"/>
</dbReference>
<reference evidence="3 4" key="1">
    <citation type="submission" date="2016-08" db="EMBL/GenBank/DDBJ databases">
        <title>A Parts List for Fungal Cellulosomes Revealed by Comparative Genomics.</title>
        <authorList>
            <consortium name="DOE Joint Genome Institute"/>
            <person name="Haitjema C.H."/>
            <person name="Gilmore S.P."/>
            <person name="Henske J.K."/>
            <person name="Solomon K.V."/>
            <person name="De Groot R."/>
            <person name="Kuo A."/>
            <person name="Mondo S.J."/>
            <person name="Salamov A.A."/>
            <person name="Labutti K."/>
            <person name="Zhao Z."/>
            <person name="Chiniquy J."/>
            <person name="Barry K."/>
            <person name="Brewer H.M."/>
            <person name="Purvine S.O."/>
            <person name="Wright A.T."/>
            <person name="Boxma B."/>
            <person name="Van Alen T."/>
            <person name="Hackstein J.H."/>
            <person name="Baker S.E."/>
            <person name="Grigoriev I.V."/>
            <person name="O'Malley M.A."/>
        </authorList>
    </citation>
    <scope>NUCLEOTIDE SEQUENCE [LARGE SCALE GENOMIC DNA]</scope>
    <source>
        <strain evidence="3 4">G1</strain>
    </source>
</reference>
<dbReference type="SUPFAM" id="SSF48097">
    <property type="entry name" value="Regulator of G-protein signaling, RGS"/>
    <property type="match status" value="1"/>
</dbReference>
<feature type="transmembrane region" description="Helical" evidence="1">
    <location>
        <begin position="72"/>
        <end position="90"/>
    </location>
</feature>
<dbReference type="InterPro" id="IPR016137">
    <property type="entry name" value="RGS"/>
</dbReference>
<keyword evidence="1" id="KW-0472">Membrane</keyword>
<keyword evidence="1" id="KW-0812">Transmembrane</keyword>
<feature type="transmembrane region" description="Helical" evidence="1">
    <location>
        <begin position="279"/>
        <end position="302"/>
    </location>
</feature>
<dbReference type="OrthoDB" id="2140178at2759"/>
<keyword evidence="1" id="KW-1133">Transmembrane helix</keyword>
<name>A0A1Y2AS47_9FUNG</name>
<dbReference type="EMBL" id="MCOG01000216">
    <property type="protein sequence ID" value="ORY25027.1"/>
    <property type="molecule type" value="Genomic_DNA"/>
</dbReference>
<organism evidence="3 4">
    <name type="scientific">Neocallimastix californiae</name>
    <dbReference type="NCBI Taxonomy" id="1754190"/>
    <lineage>
        <taxon>Eukaryota</taxon>
        <taxon>Fungi</taxon>
        <taxon>Fungi incertae sedis</taxon>
        <taxon>Chytridiomycota</taxon>
        <taxon>Chytridiomycota incertae sedis</taxon>
        <taxon>Neocallimastigomycetes</taxon>
        <taxon>Neocallimastigales</taxon>
        <taxon>Neocallimastigaceae</taxon>
        <taxon>Neocallimastix</taxon>
    </lineage>
</organism>
<proteinExistence type="predicted"/>
<sequence>MAPFQGQNISYSDKNSNNNQTTIITSDTNEKSTDYYFIIYIPLLLFSLIYIITTLILFILSKKSKLMIIRDINIYVYNTIAVMLLVFLLLLEAAFTNDSEEIDKFKIPNIIYIIICAYSVPVWLFTNIVRAKKMEFRLKIQNARLHNSMYNFGKNKGTNDKLHINVIQFQFYEKWSNFAILGLIVIISAFLVTLIIINKNILIDIDNIGDKYHTAVLATLLVSMFYAIYQKMKFRTYQETVGVQDEINSIILISIICSFGFIVFKFVSIKFKCVPVCLWFVVFFILYHTIIIVRPVFTVRIYQNKVEMLHEKYRRHSVAKIKVPNEVNEMEISTFEQVLNPNNSIYKEFKKFLVGEVCIENLLFYETMIQLLKKYQVNGNSDNSWNLKNLIENPEKEYKTVAVSFKQSSVKTSQSNNLSEIPYYEKLYSTVSITNTPELKTQLHHIFEEFIPEGSEYQLNLTSDLVKLVEQKMNDENQVDIILFKPVLREVYELLRWTNYPRFLQKRKEN</sequence>
<comment type="caution">
    <text evidence="3">The sequence shown here is derived from an EMBL/GenBank/DDBJ whole genome shotgun (WGS) entry which is preliminary data.</text>
</comment>
<gene>
    <name evidence="3" type="ORF">LY90DRAFT_674997</name>
</gene>
<dbReference type="PANTHER" id="PTHR10845">
    <property type="entry name" value="REGULATOR OF G PROTEIN SIGNALING"/>
    <property type="match status" value="1"/>
</dbReference>
<dbReference type="InterPro" id="IPR036305">
    <property type="entry name" value="RGS_sf"/>
</dbReference>
<keyword evidence="4" id="KW-1185">Reference proteome</keyword>
<evidence type="ECO:0000313" key="3">
    <source>
        <dbReference type="EMBL" id="ORY25027.1"/>
    </source>
</evidence>
<feature type="transmembrane region" description="Helical" evidence="1">
    <location>
        <begin position="110"/>
        <end position="129"/>
    </location>
</feature>
<dbReference type="SMART" id="SM00315">
    <property type="entry name" value="RGS"/>
    <property type="match status" value="1"/>
</dbReference>